<keyword evidence="5" id="KW-0802">TPR repeat</keyword>
<organism evidence="8 9">
    <name type="scientific">Croceimicrobium hydrocarbonivorans</name>
    <dbReference type="NCBI Taxonomy" id="2761580"/>
    <lineage>
        <taxon>Bacteria</taxon>
        <taxon>Pseudomonadati</taxon>
        <taxon>Bacteroidota</taxon>
        <taxon>Flavobacteriia</taxon>
        <taxon>Flavobacteriales</taxon>
        <taxon>Owenweeksiaceae</taxon>
        <taxon>Croceimicrobium</taxon>
    </lineage>
</organism>
<dbReference type="InterPro" id="IPR007016">
    <property type="entry name" value="O-antigen_ligase-rel_domated"/>
</dbReference>
<dbReference type="PANTHER" id="PTHR37422:SF13">
    <property type="entry name" value="LIPOPOLYSACCHARIDE BIOSYNTHESIS PROTEIN PA4999-RELATED"/>
    <property type="match status" value="1"/>
</dbReference>
<evidence type="ECO:0000256" key="1">
    <source>
        <dbReference type="ARBA" id="ARBA00004141"/>
    </source>
</evidence>
<feature type="repeat" description="TPR" evidence="5">
    <location>
        <begin position="536"/>
        <end position="569"/>
    </location>
</feature>
<comment type="subcellular location">
    <subcellularLocation>
        <location evidence="1">Membrane</location>
        <topology evidence="1">Multi-pass membrane protein</topology>
    </subcellularLocation>
</comment>
<keyword evidence="4 6" id="KW-0472">Membrane</keyword>
<dbReference type="Pfam" id="PF04932">
    <property type="entry name" value="Wzy_C"/>
    <property type="match status" value="1"/>
</dbReference>
<evidence type="ECO:0000313" key="9">
    <source>
        <dbReference type="Proteomes" id="UP000516305"/>
    </source>
</evidence>
<dbReference type="InterPro" id="IPR019734">
    <property type="entry name" value="TPR_rpt"/>
</dbReference>
<feature type="transmembrane region" description="Helical" evidence="6">
    <location>
        <begin position="440"/>
        <end position="458"/>
    </location>
</feature>
<dbReference type="SMART" id="SM00028">
    <property type="entry name" value="TPR"/>
    <property type="match status" value="2"/>
</dbReference>
<dbReference type="KEGG" id="chyd:H4K34_01300"/>
<feature type="transmembrane region" description="Helical" evidence="6">
    <location>
        <begin position="382"/>
        <end position="403"/>
    </location>
</feature>
<dbReference type="Proteomes" id="UP000516305">
    <property type="component" value="Chromosome"/>
</dbReference>
<protein>
    <submittedName>
        <fullName evidence="8">O-antigen ligase family protein</fullName>
    </submittedName>
</protein>
<evidence type="ECO:0000256" key="3">
    <source>
        <dbReference type="ARBA" id="ARBA00022989"/>
    </source>
</evidence>
<dbReference type="RefSeq" id="WP_210759035.1">
    <property type="nucleotide sequence ID" value="NZ_CP060139.1"/>
</dbReference>
<name>A0A7H0VFL0_9FLAO</name>
<feature type="transmembrane region" description="Helical" evidence="6">
    <location>
        <begin position="409"/>
        <end position="428"/>
    </location>
</feature>
<gene>
    <name evidence="8" type="ORF">H4K34_01300</name>
</gene>
<evidence type="ECO:0000256" key="5">
    <source>
        <dbReference type="PROSITE-ProRule" id="PRU00339"/>
    </source>
</evidence>
<dbReference type="EMBL" id="CP060139">
    <property type="protein sequence ID" value="QNR24508.1"/>
    <property type="molecule type" value="Genomic_DNA"/>
</dbReference>
<feature type="transmembrane region" description="Helical" evidence="6">
    <location>
        <begin position="216"/>
        <end position="233"/>
    </location>
</feature>
<dbReference type="PROSITE" id="PS50005">
    <property type="entry name" value="TPR"/>
    <property type="match status" value="1"/>
</dbReference>
<evidence type="ECO:0000313" key="8">
    <source>
        <dbReference type="EMBL" id="QNR24508.1"/>
    </source>
</evidence>
<dbReference type="AlphaFoldDB" id="A0A7H0VFL0"/>
<dbReference type="InterPro" id="IPR011990">
    <property type="entry name" value="TPR-like_helical_dom_sf"/>
</dbReference>
<evidence type="ECO:0000256" key="4">
    <source>
        <dbReference type="ARBA" id="ARBA00023136"/>
    </source>
</evidence>
<dbReference type="SUPFAM" id="SSF48452">
    <property type="entry name" value="TPR-like"/>
    <property type="match status" value="1"/>
</dbReference>
<accession>A0A7H0VFL0</accession>
<reference evidence="8 9" key="1">
    <citation type="submission" date="2020-08" db="EMBL/GenBank/DDBJ databases">
        <title>Croceimicrobium hydrocarbonivorans gen. nov., sp. nov., a novel marine bacterium isolated from a bacterial consortium that degrades polyethylene terephthalate.</title>
        <authorList>
            <person name="Liu R."/>
        </authorList>
    </citation>
    <scope>NUCLEOTIDE SEQUENCE [LARGE SCALE GENOMIC DNA]</scope>
    <source>
        <strain evidence="8 9">A20-9</strain>
    </source>
</reference>
<feature type="transmembrane region" description="Helical" evidence="6">
    <location>
        <begin position="92"/>
        <end position="109"/>
    </location>
</feature>
<feature type="transmembrane region" description="Helical" evidence="6">
    <location>
        <begin position="162"/>
        <end position="181"/>
    </location>
</feature>
<feature type="transmembrane region" description="Helical" evidence="6">
    <location>
        <begin position="121"/>
        <end position="142"/>
    </location>
</feature>
<feature type="transmembrane region" description="Helical" evidence="6">
    <location>
        <begin position="67"/>
        <end position="86"/>
    </location>
</feature>
<dbReference type="Gene3D" id="1.25.40.10">
    <property type="entry name" value="Tetratricopeptide repeat domain"/>
    <property type="match status" value="1"/>
</dbReference>
<feature type="transmembrane region" description="Helical" evidence="6">
    <location>
        <begin position="245"/>
        <end position="263"/>
    </location>
</feature>
<sequence length="661" mass="74874">MMSKRNILSFIPAFLIILLPPSLVLMQDDSALDSVLHPRMFLLGIFLLLIIGLSYPKANWLKAFKSFPALFFLGFLLIESLSWLGHGAGAEAAVPLIKDVGFFLLFITVSSLDGDARKRSFLAWSTLISLLLVIGITVYENIVPNWTNTLQEFPFTELRGPMAHHNLLASSLLLLLPFSLLAKSQEGRNPWPARILGMIVAIATLALIYFTRSRSALLGAMAGAAVISLTYIFRKWIPKFSYAKTSLGILLLILLVPIFLVQYKVVLAKTGEGKALQSRMIETSGTEKSFTTGERLQMWDYSLAMIQDQGLLGVGPAKWRIEFPMYGSEVYRARQGIVQFQRPHNDYLWIWAETGPFGLLFYLAFVMALIQQAFRQMRIGNSNWSPYLLLAVLIGFLVVSVFSFPRERIFHQSLFMMAAGLLNSAGLSSEARRQSKLWQVLLFSILMLMATLFTYTGYERWQGEKINRKMIVAHGQANWSALIQLKEETVPLYFYQISPVGMPMEFYSGLAYLNQQNFAKALQEYSIARQLHSNNLQVINNLANTFALMGEADSALVYYRRATEISPYYKEGILNLASAYFNKAQSAQAYAVLREKAAEFDEDRGMYETYVLTIIRKWATEEGKELSALDDKDLIRLHYILAYDLRQEPALEYFASQSVSH</sequence>
<evidence type="ECO:0000256" key="2">
    <source>
        <dbReference type="ARBA" id="ARBA00022692"/>
    </source>
</evidence>
<keyword evidence="2 6" id="KW-0812">Transmembrane</keyword>
<feature type="domain" description="O-antigen ligase-related" evidence="7">
    <location>
        <begin position="200"/>
        <end position="363"/>
    </location>
</feature>
<keyword evidence="8" id="KW-0436">Ligase</keyword>
<evidence type="ECO:0000259" key="7">
    <source>
        <dbReference type="Pfam" id="PF04932"/>
    </source>
</evidence>
<evidence type="ECO:0000256" key="6">
    <source>
        <dbReference type="SAM" id="Phobius"/>
    </source>
</evidence>
<dbReference type="PANTHER" id="PTHR37422">
    <property type="entry name" value="TEICHURONIC ACID BIOSYNTHESIS PROTEIN TUAE"/>
    <property type="match status" value="1"/>
</dbReference>
<dbReference type="GO" id="GO:0016874">
    <property type="term" value="F:ligase activity"/>
    <property type="evidence" value="ECO:0007669"/>
    <property type="project" value="UniProtKB-KW"/>
</dbReference>
<keyword evidence="9" id="KW-1185">Reference proteome</keyword>
<dbReference type="GO" id="GO:0016020">
    <property type="term" value="C:membrane"/>
    <property type="evidence" value="ECO:0007669"/>
    <property type="project" value="UniProtKB-SubCell"/>
</dbReference>
<feature type="transmembrane region" description="Helical" evidence="6">
    <location>
        <begin position="348"/>
        <end position="370"/>
    </location>
</feature>
<dbReference type="InterPro" id="IPR051533">
    <property type="entry name" value="WaaL-like"/>
</dbReference>
<feature type="transmembrane region" description="Helical" evidence="6">
    <location>
        <begin position="36"/>
        <end position="55"/>
    </location>
</feature>
<feature type="transmembrane region" description="Helical" evidence="6">
    <location>
        <begin position="193"/>
        <end position="210"/>
    </location>
</feature>
<proteinExistence type="predicted"/>
<keyword evidence="3 6" id="KW-1133">Transmembrane helix</keyword>